<dbReference type="PIRSF" id="PIRSF017082">
    <property type="entry name" value="YflP"/>
    <property type="match status" value="1"/>
</dbReference>
<keyword evidence="4" id="KW-1185">Reference proteome</keyword>
<dbReference type="EMBL" id="SMAI01000010">
    <property type="protein sequence ID" value="TCT03285.1"/>
    <property type="molecule type" value="Genomic_DNA"/>
</dbReference>
<feature type="chain" id="PRO_5020300059" evidence="2">
    <location>
        <begin position="25"/>
        <end position="321"/>
    </location>
</feature>
<gene>
    <name evidence="3" type="ORF">EDC64_110150</name>
</gene>
<protein>
    <submittedName>
        <fullName evidence="3">Tripartite-type tricarboxylate transporter receptor subunit TctC</fullName>
    </submittedName>
</protein>
<reference evidence="3 4" key="1">
    <citation type="submission" date="2019-03" db="EMBL/GenBank/DDBJ databases">
        <title>Genomic Encyclopedia of Type Strains, Phase IV (KMG-IV): sequencing the most valuable type-strain genomes for metagenomic binning, comparative biology and taxonomic classification.</title>
        <authorList>
            <person name="Goeker M."/>
        </authorList>
    </citation>
    <scope>NUCLEOTIDE SEQUENCE [LARGE SCALE GENOMIC DNA]</scope>
    <source>
        <strain evidence="3 4">DSM 9035</strain>
    </source>
</reference>
<evidence type="ECO:0000256" key="2">
    <source>
        <dbReference type="SAM" id="SignalP"/>
    </source>
</evidence>
<dbReference type="Pfam" id="PF03401">
    <property type="entry name" value="TctC"/>
    <property type="match status" value="1"/>
</dbReference>
<evidence type="ECO:0000313" key="3">
    <source>
        <dbReference type="EMBL" id="TCT03285.1"/>
    </source>
</evidence>
<feature type="signal peptide" evidence="2">
    <location>
        <begin position="1"/>
        <end position="24"/>
    </location>
</feature>
<organism evidence="3 4">
    <name type="scientific">Aquabacter spiritensis</name>
    <dbReference type="NCBI Taxonomy" id="933073"/>
    <lineage>
        <taxon>Bacteria</taxon>
        <taxon>Pseudomonadati</taxon>
        <taxon>Pseudomonadota</taxon>
        <taxon>Alphaproteobacteria</taxon>
        <taxon>Hyphomicrobiales</taxon>
        <taxon>Xanthobacteraceae</taxon>
        <taxon>Aquabacter</taxon>
    </lineage>
</organism>
<dbReference type="PANTHER" id="PTHR42928">
    <property type="entry name" value="TRICARBOXYLATE-BINDING PROTEIN"/>
    <property type="match status" value="1"/>
</dbReference>
<dbReference type="InterPro" id="IPR005064">
    <property type="entry name" value="BUG"/>
</dbReference>
<dbReference type="InterPro" id="IPR042100">
    <property type="entry name" value="Bug_dom1"/>
</dbReference>
<evidence type="ECO:0000256" key="1">
    <source>
        <dbReference type="ARBA" id="ARBA00006987"/>
    </source>
</evidence>
<name>A0A4R3LX64_9HYPH</name>
<accession>A0A4R3LX64</accession>
<dbReference type="CDD" id="cd13578">
    <property type="entry name" value="PBP2_Bug27"/>
    <property type="match status" value="1"/>
</dbReference>
<dbReference type="Gene3D" id="3.40.190.10">
    <property type="entry name" value="Periplasmic binding protein-like II"/>
    <property type="match status" value="1"/>
</dbReference>
<evidence type="ECO:0000313" key="4">
    <source>
        <dbReference type="Proteomes" id="UP000294664"/>
    </source>
</evidence>
<dbReference type="PANTHER" id="PTHR42928:SF5">
    <property type="entry name" value="BLR1237 PROTEIN"/>
    <property type="match status" value="1"/>
</dbReference>
<keyword evidence="2" id="KW-0732">Signal</keyword>
<dbReference type="SUPFAM" id="SSF53850">
    <property type="entry name" value="Periplasmic binding protein-like II"/>
    <property type="match status" value="1"/>
</dbReference>
<proteinExistence type="inferred from homology"/>
<dbReference type="RefSeq" id="WP_132033114.1">
    <property type="nucleotide sequence ID" value="NZ_SMAI01000010.1"/>
</dbReference>
<comment type="caution">
    <text evidence="3">The sequence shown here is derived from an EMBL/GenBank/DDBJ whole genome shotgun (WGS) entry which is preliminary data.</text>
</comment>
<dbReference type="Proteomes" id="UP000294664">
    <property type="component" value="Unassembled WGS sequence"/>
</dbReference>
<dbReference type="AlphaFoldDB" id="A0A4R3LX64"/>
<dbReference type="OrthoDB" id="9780943at2"/>
<sequence>MFLRTVAAGLAALTLAIAAPAARAEQPISIVVAYAAGGTTDTLARIIGARLADKLGTQVIIENKAGATGQIGSRYVAKAAPDGRTLQIATQTTHAVAPALYPNLGYDPLKDFTPISLVAWSPLVLITNPAFPPKTVQELIAYIKARPKEVSFATGGRGDGSFMAAMFFNNMAKINPVAVPFPGEAPALPQVLGGQLPYMFCSAPTAAAPVDAGQLRGLAVTSKVRASNLPNIPTMAESGLPGYEMVNWWGFFGPAGMAPDLVQKLNTAFVEILKEPETSAKLKGLGYELTGTSSDEFKKYVGTEIEKWAALVKAEAAVQQQ</sequence>
<dbReference type="Gene3D" id="3.40.190.150">
    <property type="entry name" value="Bordetella uptake gene, domain 1"/>
    <property type="match status" value="1"/>
</dbReference>
<keyword evidence="3" id="KW-0675">Receptor</keyword>
<comment type="similarity">
    <text evidence="1">Belongs to the UPF0065 (bug) family.</text>
</comment>